<sequence>MAVITISRQFGAGGKTLGQMIAKKLNYNFINDDIIQMVAEKAKVSTDWVESIEKEAGGKLQKFMSTIVARNFVERILGGDKGFIDEEVYVKVLNDVITQIAQEDNVVIIGRGGQYILRDHPDAFHVLLIAQEPDRIKFMETHYNLSNQEAAKIVKEYGRRRAILYRKFKKEDYDNPELYHVVLNMSKLDMEKASDFVYRMVADLVCTLAE</sequence>
<proteinExistence type="predicted"/>
<dbReference type="KEGG" id="dli:dnl_27390"/>
<evidence type="ECO:0000313" key="1">
    <source>
        <dbReference type="EMBL" id="QTA80435.1"/>
    </source>
</evidence>
<dbReference type="RefSeq" id="WP_207692083.1">
    <property type="nucleotide sequence ID" value="NZ_CP061799.1"/>
</dbReference>
<dbReference type="InterPro" id="IPR027417">
    <property type="entry name" value="P-loop_NTPase"/>
</dbReference>
<evidence type="ECO:0000313" key="2">
    <source>
        <dbReference type="Proteomes" id="UP000663720"/>
    </source>
</evidence>
<dbReference type="Proteomes" id="UP000663720">
    <property type="component" value="Chromosome"/>
</dbReference>
<name>A0A975B8A5_9BACT</name>
<dbReference type="AlphaFoldDB" id="A0A975B8A5"/>
<protein>
    <submittedName>
        <fullName evidence="1">Cytidylate kinase-like family protein</fullName>
    </submittedName>
</protein>
<keyword evidence="1" id="KW-0418">Kinase</keyword>
<organism evidence="1 2">
    <name type="scientific">Desulfonema limicola</name>
    <dbReference type="NCBI Taxonomy" id="45656"/>
    <lineage>
        <taxon>Bacteria</taxon>
        <taxon>Pseudomonadati</taxon>
        <taxon>Thermodesulfobacteriota</taxon>
        <taxon>Desulfobacteria</taxon>
        <taxon>Desulfobacterales</taxon>
        <taxon>Desulfococcaceae</taxon>
        <taxon>Desulfonema</taxon>
    </lineage>
</organism>
<dbReference type="GO" id="GO:0016301">
    <property type="term" value="F:kinase activity"/>
    <property type="evidence" value="ECO:0007669"/>
    <property type="project" value="UniProtKB-KW"/>
</dbReference>
<gene>
    <name evidence="1" type="ORF">dnl_27390</name>
</gene>
<dbReference type="SUPFAM" id="SSF52540">
    <property type="entry name" value="P-loop containing nucleoside triphosphate hydrolases"/>
    <property type="match status" value="1"/>
</dbReference>
<reference evidence="1" key="1">
    <citation type="journal article" date="2021" name="Microb. Physiol.">
        <title>Proteogenomic Insights into the Physiology of Marine, Sulfate-Reducing, Filamentous Desulfonema limicola and Desulfonema magnum.</title>
        <authorList>
            <person name="Schnaars V."/>
            <person name="Wohlbrand L."/>
            <person name="Scheve S."/>
            <person name="Hinrichs C."/>
            <person name="Reinhardt R."/>
            <person name="Rabus R."/>
        </authorList>
    </citation>
    <scope>NUCLEOTIDE SEQUENCE</scope>
    <source>
        <strain evidence="1">5ac10</strain>
    </source>
</reference>
<keyword evidence="2" id="KW-1185">Reference proteome</keyword>
<dbReference type="Pfam" id="PF13189">
    <property type="entry name" value="Cytidylate_kin2"/>
    <property type="match status" value="1"/>
</dbReference>
<accession>A0A975B8A5</accession>
<dbReference type="EMBL" id="CP061799">
    <property type="protein sequence ID" value="QTA80435.1"/>
    <property type="molecule type" value="Genomic_DNA"/>
</dbReference>
<keyword evidence="1" id="KW-0808">Transferase</keyword>
<dbReference type="Gene3D" id="3.40.50.300">
    <property type="entry name" value="P-loop containing nucleotide triphosphate hydrolases"/>
    <property type="match status" value="1"/>
</dbReference>